<dbReference type="InterPro" id="IPR037401">
    <property type="entry name" value="SnoaL-like"/>
</dbReference>
<feature type="domain" description="SnoaL-like" evidence="1">
    <location>
        <begin position="8"/>
        <end position="120"/>
    </location>
</feature>
<evidence type="ECO:0000313" key="2">
    <source>
        <dbReference type="EMBL" id="SVA79839.1"/>
    </source>
</evidence>
<dbReference type="InterPro" id="IPR032710">
    <property type="entry name" value="NTF2-like_dom_sf"/>
</dbReference>
<sequence>MPHDASGDAIRATLARYCQYLDDGRFDDWTALFAEDCEFRVMGLHLVGRDALRGFIEPAQSEEMRGRHLISEPLIDVDGNRATVTTDYAFVGRDLAVQSSGRYHDVLACGDDGEWRFLEREIVFVGDQPADRSDRG</sequence>
<dbReference type="Gene3D" id="3.10.450.50">
    <property type="match status" value="1"/>
</dbReference>
<proteinExistence type="predicted"/>
<evidence type="ECO:0000259" key="1">
    <source>
        <dbReference type="Pfam" id="PF13577"/>
    </source>
</evidence>
<dbReference type="AlphaFoldDB" id="A0A381YSA0"/>
<dbReference type="EMBL" id="UINC01018924">
    <property type="protein sequence ID" value="SVA79839.1"/>
    <property type="molecule type" value="Genomic_DNA"/>
</dbReference>
<dbReference type="Pfam" id="PF13577">
    <property type="entry name" value="SnoaL_4"/>
    <property type="match status" value="1"/>
</dbReference>
<protein>
    <recommendedName>
        <fullName evidence="1">SnoaL-like domain-containing protein</fullName>
    </recommendedName>
</protein>
<organism evidence="2">
    <name type="scientific">marine metagenome</name>
    <dbReference type="NCBI Taxonomy" id="408172"/>
    <lineage>
        <taxon>unclassified sequences</taxon>
        <taxon>metagenomes</taxon>
        <taxon>ecological metagenomes</taxon>
    </lineage>
</organism>
<dbReference type="SUPFAM" id="SSF54427">
    <property type="entry name" value="NTF2-like"/>
    <property type="match status" value="1"/>
</dbReference>
<accession>A0A381YSA0</accession>
<reference evidence="2" key="1">
    <citation type="submission" date="2018-05" db="EMBL/GenBank/DDBJ databases">
        <authorList>
            <person name="Lanie J.A."/>
            <person name="Ng W.-L."/>
            <person name="Kazmierczak K.M."/>
            <person name="Andrzejewski T.M."/>
            <person name="Davidsen T.M."/>
            <person name="Wayne K.J."/>
            <person name="Tettelin H."/>
            <person name="Glass J.I."/>
            <person name="Rusch D."/>
            <person name="Podicherti R."/>
            <person name="Tsui H.-C.T."/>
            <person name="Winkler M.E."/>
        </authorList>
    </citation>
    <scope>NUCLEOTIDE SEQUENCE</scope>
</reference>
<gene>
    <name evidence="2" type="ORF">METZ01_LOCUS132693</name>
</gene>
<name>A0A381YSA0_9ZZZZ</name>